<dbReference type="SUPFAM" id="SSF89392">
    <property type="entry name" value="Prokaryotic lipoproteins and lipoprotein localization factors"/>
    <property type="match status" value="1"/>
</dbReference>
<evidence type="ECO:0000256" key="2">
    <source>
        <dbReference type="SAM" id="SignalP"/>
    </source>
</evidence>
<proteinExistence type="predicted"/>
<protein>
    <recommendedName>
        <fullName evidence="5">Lipoprotein</fullName>
    </recommendedName>
</protein>
<dbReference type="InterPro" id="IPR029046">
    <property type="entry name" value="LolA/LolB/LppX"/>
</dbReference>
<dbReference type="Gene3D" id="2.50.20.20">
    <property type="match status" value="1"/>
</dbReference>
<evidence type="ECO:0008006" key="5">
    <source>
        <dbReference type="Google" id="ProtNLM"/>
    </source>
</evidence>
<organism evidence="3 4">
    <name type="scientific">Streptomyces synnematoformans</name>
    <dbReference type="NCBI Taxonomy" id="415721"/>
    <lineage>
        <taxon>Bacteria</taxon>
        <taxon>Bacillati</taxon>
        <taxon>Actinomycetota</taxon>
        <taxon>Actinomycetes</taxon>
        <taxon>Kitasatosporales</taxon>
        <taxon>Streptomycetaceae</taxon>
        <taxon>Streptomyces</taxon>
    </lineage>
</organism>
<evidence type="ECO:0000313" key="3">
    <source>
        <dbReference type="EMBL" id="GAA2113928.1"/>
    </source>
</evidence>
<dbReference type="RefSeq" id="WP_344288760.1">
    <property type="nucleotide sequence ID" value="NZ_BAAAPF010000021.1"/>
</dbReference>
<dbReference type="EMBL" id="BAAAPF010000021">
    <property type="protein sequence ID" value="GAA2113928.1"/>
    <property type="molecule type" value="Genomic_DNA"/>
</dbReference>
<feature type="region of interest" description="Disordered" evidence="1">
    <location>
        <begin position="212"/>
        <end position="246"/>
    </location>
</feature>
<feature type="chain" id="PRO_5045509180" description="Lipoprotein" evidence="2">
    <location>
        <begin position="28"/>
        <end position="246"/>
    </location>
</feature>
<keyword evidence="4" id="KW-1185">Reference proteome</keyword>
<comment type="caution">
    <text evidence="3">The sequence shown here is derived from an EMBL/GenBank/DDBJ whole genome shotgun (WGS) entry which is preliminary data.</text>
</comment>
<accession>A0ABN2XPE7</accession>
<gene>
    <name evidence="3" type="ORF">GCM10009802_12930</name>
</gene>
<dbReference type="Proteomes" id="UP001500443">
    <property type="component" value="Unassembled WGS sequence"/>
</dbReference>
<feature type="signal peptide" evidence="2">
    <location>
        <begin position="1"/>
        <end position="27"/>
    </location>
</feature>
<reference evidence="3 4" key="1">
    <citation type="journal article" date="2019" name="Int. J. Syst. Evol. Microbiol.">
        <title>The Global Catalogue of Microorganisms (GCM) 10K type strain sequencing project: providing services to taxonomists for standard genome sequencing and annotation.</title>
        <authorList>
            <consortium name="The Broad Institute Genomics Platform"/>
            <consortium name="The Broad Institute Genome Sequencing Center for Infectious Disease"/>
            <person name="Wu L."/>
            <person name="Ma J."/>
        </authorList>
    </citation>
    <scope>NUCLEOTIDE SEQUENCE [LARGE SCALE GENOMIC DNA]</scope>
    <source>
        <strain evidence="3 4">JCM 15481</strain>
    </source>
</reference>
<evidence type="ECO:0000313" key="4">
    <source>
        <dbReference type="Proteomes" id="UP001500443"/>
    </source>
</evidence>
<sequence length="246" mass="25365">MPRTRKAILGALGATFCATALVGTAVAAPAQDDNGVADMSAADIASEARDAFNGARSLHVTMEMQGSGLDRDDPASLDISADRSANCVGTIDFAAGGGSLEIIRHGDDVWVKPDEVWLRDNLPSGQSDDAQELAGTYLRGTAQDDGLDDLAKVCSLDELSGSIEDSTTADNLQKGSETTVNGTPVVQVTGQHDGQDVTVSVATRGTPYPVQATASGEGEETTANFAFDEPVPDRTPAPGETVPWGG</sequence>
<name>A0ABN2XPE7_9ACTN</name>
<keyword evidence="2" id="KW-0732">Signal</keyword>
<evidence type="ECO:0000256" key="1">
    <source>
        <dbReference type="SAM" id="MobiDB-lite"/>
    </source>
</evidence>